<evidence type="ECO:0000313" key="3">
    <source>
        <dbReference type="Proteomes" id="UP000190648"/>
    </source>
</evidence>
<reference evidence="2 3" key="1">
    <citation type="submission" date="2016-02" db="EMBL/GenBank/DDBJ databases">
        <title>Band-tailed pigeon sequencing and assembly.</title>
        <authorList>
            <person name="Soares A.E."/>
            <person name="Novak B.J."/>
            <person name="Rice E.S."/>
            <person name="O'Connell B."/>
            <person name="Chang D."/>
            <person name="Weber S."/>
            <person name="Shapiro B."/>
        </authorList>
    </citation>
    <scope>NUCLEOTIDE SEQUENCE [LARGE SCALE GENOMIC DNA]</scope>
    <source>
        <strain evidence="2">BTP2013</strain>
        <tissue evidence="2">Blood</tissue>
    </source>
</reference>
<gene>
    <name evidence="2" type="ORF">AV530_018549</name>
</gene>
<accession>A0A1V4JSA2</accession>
<organism evidence="2 3">
    <name type="scientific">Patagioenas fasciata monilis</name>
    <dbReference type="NCBI Taxonomy" id="372326"/>
    <lineage>
        <taxon>Eukaryota</taxon>
        <taxon>Metazoa</taxon>
        <taxon>Chordata</taxon>
        <taxon>Craniata</taxon>
        <taxon>Vertebrata</taxon>
        <taxon>Euteleostomi</taxon>
        <taxon>Archelosauria</taxon>
        <taxon>Archosauria</taxon>
        <taxon>Dinosauria</taxon>
        <taxon>Saurischia</taxon>
        <taxon>Theropoda</taxon>
        <taxon>Coelurosauria</taxon>
        <taxon>Aves</taxon>
        <taxon>Neognathae</taxon>
        <taxon>Neoaves</taxon>
        <taxon>Columbimorphae</taxon>
        <taxon>Columbiformes</taxon>
        <taxon>Columbidae</taxon>
        <taxon>Patagioenas</taxon>
    </lineage>
</organism>
<feature type="compositionally biased region" description="Basic and acidic residues" evidence="1">
    <location>
        <begin position="16"/>
        <end position="26"/>
    </location>
</feature>
<proteinExistence type="predicted"/>
<feature type="region of interest" description="Disordered" evidence="1">
    <location>
        <begin position="1"/>
        <end position="26"/>
    </location>
</feature>
<comment type="caution">
    <text evidence="2">The sequence shown here is derived from an EMBL/GenBank/DDBJ whole genome shotgun (WGS) entry which is preliminary data.</text>
</comment>
<dbReference type="AlphaFoldDB" id="A0A1V4JSA2"/>
<sequence length="113" mass="12861">MCARGTASSELLSSMEKTRAGQRDTRHSSYLGWSALGMCHPTDMAECQHHVLSFLPLLPGLKGKYSEGRKRQDANTYMRTFSEAGWVAKWEECLECPFWFTVKPDPSEHPQHN</sequence>
<name>A0A1V4JSA2_PATFA</name>
<dbReference type="Proteomes" id="UP000190648">
    <property type="component" value="Unassembled WGS sequence"/>
</dbReference>
<evidence type="ECO:0000256" key="1">
    <source>
        <dbReference type="SAM" id="MobiDB-lite"/>
    </source>
</evidence>
<feature type="compositionally biased region" description="Polar residues" evidence="1">
    <location>
        <begin position="1"/>
        <end position="12"/>
    </location>
</feature>
<keyword evidence="3" id="KW-1185">Reference proteome</keyword>
<protein>
    <submittedName>
        <fullName evidence="2">Uncharacterized protein</fullName>
    </submittedName>
</protein>
<dbReference type="EMBL" id="LSYS01006629">
    <property type="protein sequence ID" value="OPJ75096.1"/>
    <property type="molecule type" value="Genomic_DNA"/>
</dbReference>
<evidence type="ECO:0000313" key="2">
    <source>
        <dbReference type="EMBL" id="OPJ75096.1"/>
    </source>
</evidence>